<organism evidence="1">
    <name type="scientific">hydrothermal vent metagenome</name>
    <dbReference type="NCBI Taxonomy" id="652676"/>
    <lineage>
        <taxon>unclassified sequences</taxon>
        <taxon>metagenomes</taxon>
        <taxon>ecological metagenomes</taxon>
    </lineage>
</organism>
<protein>
    <recommendedName>
        <fullName evidence="2">DUF2490 domain-containing protein</fullName>
    </recommendedName>
</protein>
<reference evidence="1" key="1">
    <citation type="submission" date="2018-06" db="EMBL/GenBank/DDBJ databases">
        <authorList>
            <person name="Zhirakovskaya E."/>
        </authorList>
    </citation>
    <scope>NUCLEOTIDE SEQUENCE</scope>
</reference>
<name>A0A3B1CNJ4_9ZZZZ</name>
<dbReference type="Pfam" id="PF10677">
    <property type="entry name" value="DUF2490"/>
    <property type="match status" value="1"/>
</dbReference>
<evidence type="ECO:0000313" key="1">
    <source>
        <dbReference type="EMBL" id="VAX18297.1"/>
    </source>
</evidence>
<dbReference type="AlphaFoldDB" id="A0A3B1CNJ4"/>
<evidence type="ECO:0008006" key="2">
    <source>
        <dbReference type="Google" id="ProtNLM"/>
    </source>
</evidence>
<gene>
    <name evidence="1" type="ORF">MNBD_IGNAVI01-379</name>
</gene>
<dbReference type="InterPro" id="IPR019619">
    <property type="entry name" value="DUF2490"/>
</dbReference>
<proteinExistence type="predicted"/>
<accession>A0A3B1CNJ4</accession>
<dbReference type="EMBL" id="UOGD01000097">
    <property type="protein sequence ID" value="VAX18297.1"/>
    <property type="molecule type" value="Genomic_DNA"/>
</dbReference>
<sequence>MKTELKTILLILPLQLFFFGSLKSQSNSDVSSQIWIDVNPSYVGIPGLELFGDAGTRWEINDKSWIRLVLRPSMRVPIGKGFYFAAGLGNFYTINDAVSNRWEIRPFQGVSFTWPKGRIFIRHYIRLEERFDFNTTTWNSKNSLRGRYKLAVSHRWAAIQAGRYWQISATGEAFITLLGQQGQFQEQARVTLGLDRSFRYDLHFRFEVTWQLEQLFFSKRSVSDIYFRLRYTYRWGKN</sequence>